<dbReference type="InterPro" id="IPR027417">
    <property type="entry name" value="P-loop_NTPase"/>
</dbReference>
<feature type="compositionally biased region" description="Acidic residues" evidence="1">
    <location>
        <begin position="435"/>
        <end position="444"/>
    </location>
</feature>
<dbReference type="EMBL" id="CAXAMN010023100">
    <property type="protein sequence ID" value="CAK9075158.1"/>
    <property type="molecule type" value="Genomic_DNA"/>
</dbReference>
<dbReference type="SUPFAM" id="SSF52540">
    <property type="entry name" value="P-loop containing nucleoside triphosphate hydrolases"/>
    <property type="match status" value="2"/>
</dbReference>
<dbReference type="Pfam" id="PF13245">
    <property type="entry name" value="AAA_19"/>
    <property type="match status" value="1"/>
</dbReference>
<name>A0ABP0PHZ5_9DINO</name>
<feature type="region of interest" description="Disordered" evidence="1">
    <location>
        <begin position="425"/>
        <end position="453"/>
    </location>
</feature>
<dbReference type="Proteomes" id="UP001642484">
    <property type="component" value="Unassembled WGS sequence"/>
</dbReference>
<evidence type="ECO:0000313" key="3">
    <source>
        <dbReference type="Proteomes" id="UP001642484"/>
    </source>
</evidence>
<reference evidence="2 3" key="1">
    <citation type="submission" date="2024-02" db="EMBL/GenBank/DDBJ databases">
        <authorList>
            <person name="Chen Y."/>
            <person name="Shah S."/>
            <person name="Dougan E. K."/>
            <person name="Thang M."/>
            <person name="Chan C."/>
        </authorList>
    </citation>
    <scope>NUCLEOTIDE SEQUENCE [LARGE SCALE GENOMIC DNA]</scope>
</reference>
<feature type="region of interest" description="Disordered" evidence="1">
    <location>
        <begin position="1"/>
        <end position="49"/>
    </location>
</feature>
<gene>
    <name evidence="2" type="ORF">CCMP2556_LOCUS37018</name>
</gene>
<proteinExistence type="predicted"/>
<organism evidence="2 3">
    <name type="scientific">Durusdinium trenchii</name>
    <dbReference type="NCBI Taxonomy" id="1381693"/>
    <lineage>
        <taxon>Eukaryota</taxon>
        <taxon>Sar</taxon>
        <taxon>Alveolata</taxon>
        <taxon>Dinophyceae</taxon>
        <taxon>Suessiales</taxon>
        <taxon>Symbiodiniaceae</taxon>
        <taxon>Durusdinium</taxon>
    </lineage>
</organism>
<comment type="caution">
    <text evidence="2">The sequence shown here is derived from an EMBL/GenBank/DDBJ whole genome shotgun (WGS) entry which is preliminary data.</text>
</comment>
<accession>A0ABP0PHZ5</accession>
<dbReference type="Gene3D" id="3.40.50.300">
    <property type="entry name" value="P-loop containing nucleotide triphosphate hydrolases"/>
    <property type="match status" value="1"/>
</dbReference>
<sequence>MAMEPPKRRRIWAKRPPLPHEELQAPAAQPALAAEAAPAGHRRRQVSCPSRGPQRPCCFAADGSGRAATAKGTRDGRCSFCHRDNMDTALGTARGRKIVARLLRQWRLIAPSIFEAAFNQSVLVEIDGATRESLRAQVSEPTWEELLAKRCSIVAGPSPQELREYQDGVEQDRAYAQKKFFPNRTRTVRHANHQWRAPMSEELRGQVRDLAHNDAGLPAANNSPAAAALESWCKRGSWDLCRQCASVQPRHLKEAASRDAAKGNIILCKNCAKKEGKQTWIPSPEDVPALLRGLSWAQIEALRPLDVDSGPEWKAEFGYYFHSTMIRFSWAADDVEDKIDALPSRRERKRAKKAFNFLVEKDNCNYWKWIERHRRFMNANPRATDERRKRPLRYIEEEGIETAVWPHLYWDTRLCETATRLADVRRKQRAGHQEDPEDDPMDDEAGGHEESHGRQSLKRSFLLKALGPIADYAGDYNLLHFVFDLSTWSDIGGKKGALRGMPMWQAMKGAAWTPQYWRVRHAAALDMQAQCGYPVAFITWAPFEWSAPYHEALLQQMRDLGRQRLGLAGPEALHLAHLLTELFREWICGGGRKFGDATSQWKAALFSGTKPDGSRVKVNFVGRLEFQDGKRKEATQDYHGRGAVHLHGLVFAESIKHMKLHEKFQATVPAEGDPLRGLVLDGQTSRTGSGWPVFEGMSHYDAAVDKVKLHHSKEDKRLGVRGYSPEVLDVLKCHQDAQIERGTGLMLKYAATYLPKFSDGPGKELMDDSSSGYGAARRALFTFHPGEPEMWLLLANQSFPMFVMGGTTQPIIAPHPGMEQPPAYVALYEQATWRGEMTLLEYLRRVNNKGNILEHIRKAHKKDTRGLSLESFAVRYETFGEKVIAAEMVSTLNDKYYGQWMALNVPFETLSSLLVPDIVDKVPEHVKFLACALHWAPHVWRNEQAIREHMALRAHKEALVNTVLQMIKTQDFFIQLHLNGHLEREERVRPAVRVMPSYFEEADSGLRLTPEQKRVADNIDQRVDQALAIRDAAEEQEMERLLGLADEHGSIVAVSGQPGTGKTAVVDLCVKRAQRLQARILLAMPTGVQRSRMKQRHPEVDLDTCHGAFLFHKPLVEAMGIMMCYDLIVIDEAVQLFEEHFERLSAMSGNYHRLTTPSAAWYTTRNGASSTRPMGAEGSAFVRAVCKGHKAWSGHHEPTNLDIQDLLRKTDGATTVITCTRWGAALVNALAVEVLFELPGCLKFGSVGADYESNPDNYHWNGVAYEMRQDQSPDPLSLDLYEGLRIRLTRNMNKRLDYVNGVTAIVQAFDRSSRGVVVETETKQVLCVYPVTEDTAGGRVVYYPMKPGYADTVHKFQGAELAHVTFWPDREGCAAAAYVALSRVRKDTDYLLGGYIKPEHFLPAK</sequence>
<protein>
    <submittedName>
        <fullName evidence="2">Uncharacterized protein</fullName>
    </submittedName>
</protein>
<feature type="compositionally biased region" description="Low complexity" evidence="1">
    <location>
        <begin position="24"/>
        <end position="39"/>
    </location>
</feature>
<evidence type="ECO:0000256" key="1">
    <source>
        <dbReference type="SAM" id="MobiDB-lite"/>
    </source>
</evidence>
<keyword evidence="3" id="KW-1185">Reference proteome</keyword>
<evidence type="ECO:0000313" key="2">
    <source>
        <dbReference type="EMBL" id="CAK9075158.1"/>
    </source>
</evidence>